<reference evidence="4" key="1">
    <citation type="submission" date="2022-10" db="EMBL/GenBank/DDBJ databases">
        <authorList>
            <person name="Chen Y."/>
            <person name="Dougan E. K."/>
            <person name="Chan C."/>
            <person name="Rhodes N."/>
            <person name="Thang M."/>
        </authorList>
    </citation>
    <scope>NUCLEOTIDE SEQUENCE</scope>
</reference>
<comment type="similarity">
    <text evidence="1">Belongs to the sulfotransferase 1 family.</text>
</comment>
<evidence type="ECO:0000313" key="5">
    <source>
        <dbReference type="EMBL" id="CAL1128456.1"/>
    </source>
</evidence>
<dbReference type="EMBL" id="CAMXCT020000180">
    <property type="protein sequence ID" value="CAL1128456.1"/>
    <property type="molecule type" value="Genomic_DNA"/>
</dbReference>
<feature type="non-terminal residue" evidence="4">
    <location>
        <position position="1"/>
    </location>
</feature>
<evidence type="ECO:0000313" key="6">
    <source>
        <dbReference type="EMBL" id="CAL4762393.1"/>
    </source>
</evidence>
<dbReference type="GO" id="GO:0008146">
    <property type="term" value="F:sulfotransferase activity"/>
    <property type="evidence" value="ECO:0007669"/>
    <property type="project" value="InterPro"/>
</dbReference>
<dbReference type="InterPro" id="IPR027417">
    <property type="entry name" value="P-loop_NTPase"/>
</dbReference>
<dbReference type="Proteomes" id="UP001152797">
    <property type="component" value="Unassembled WGS sequence"/>
</dbReference>
<evidence type="ECO:0000256" key="2">
    <source>
        <dbReference type="ARBA" id="ARBA00022679"/>
    </source>
</evidence>
<evidence type="ECO:0000259" key="3">
    <source>
        <dbReference type="Pfam" id="PF00685"/>
    </source>
</evidence>
<dbReference type="EMBL" id="CAMXCT030000180">
    <property type="protein sequence ID" value="CAL4762393.1"/>
    <property type="molecule type" value="Genomic_DNA"/>
</dbReference>
<dbReference type="PANTHER" id="PTHR11783">
    <property type="entry name" value="SULFOTRANSFERASE SULT"/>
    <property type="match status" value="1"/>
</dbReference>
<dbReference type="Gene3D" id="3.40.50.300">
    <property type="entry name" value="P-loop containing nucleotide triphosphate hydrolases"/>
    <property type="match status" value="1"/>
</dbReference>
<evidence type="ECO:0000256" key="1">
    <source>
        <dbReference type="ARBA" id="ARBA00005771"/>
    </source>
</evidence>
<dbReference type="AlphaFoldDB" id="A0A9P1FGE0"/>
<dbReference type="SUPFAM" id="SSF52540">
    <property type="entry name" value="P-loop containing nucleoside triphosphate hydrolases"/>
    <property type="match status" value="1"/>
</dbReference>
<reference evidence="5" key="2">
    <citation type="submission" date="2024-04" db="EMBL/GenBank/DDBJ databases">
        <authorList>
            <person name="Chen Y."/>
            <person name="Shah S."/>
            <person name="Dougan E. K."/>
            <person name="Thang M."/>
            <person name="Chan C."/>
        </authorList>
    </citation>
    <scope>NUCLEOTIDE SEQUENCE [LARGE SCALE GENOMIC DNA]</scope>
</reference>
<keyword evidence="7" id="KW-1185">Reference proteome</keyword>
<proteinExistence type="inferred from homology"/>
<name>A0A9P1FGE0_9DINO</name>
<dbReference type="InterPro" id="IPR000863">
    <property type="entry name" value="Sulfotransferase_dom"/>
</dbReference>
<evidence type="ECO:0000313" key="4">
    <source>
        <dbReference type="EMBL" id="CAI3975081.1"/>
    </source>
</evidence>
<gene>
    <name evidence="4" type="ORF">C1SCF055_LOCUS3442</name>
</gene>
<protein>
    <submittedName>
        <fullName evidence="6">Cytosolic sulfotransferase 14 (AtSOT14) (Sulfotransferase 2b) (AtST2b)</fullName>
    </submittedName>
</protein>
<sequence length="251" mass="29138">DIYQVSPWDQLAWDLGQDLGDEPVSQPRLFKSHLRLASINRGAKYICLVRRPEDVFRSWWRFLRDKDVPPLQTYKSISEFVFDKDYVAEGMRFGASLWEYYVEFYKCIDLPEVLVLCYEDLQESVAGHLDLISTFLSCAPLSHEERGRVLQLCSRDSMAAADHKFDESWTYKELRRLGRSPDGATSFRPATRVHLQQSHEGFNQSAKEFLEQQWKAVVGSVTGLQNYEDLVEVVRAELQKRAGQNCQRDCD</sequence>
<dbReference type="OrthoDB" id="40166at2759"/>
<feature type="non-terminal residue" evidence="4">
    <location>
        <position position="251"/>
    </location>
</feature>
<comment type="caution">
    <text evidence="4">The sequence shown here is derived from an EMBL/GenBank/DDBJ whole genome shotgun (WGS) entry which is preliminary data.</text>
</comment>
<accession>A0A9P1FGE0</accession>
<organism evidence="4">
    <name type="scientific">Cladocopium goreaui</name>
    <dbReference type="NCBI Taxonomy" id="2562237"/>
    <lineage>
        <taxon>Eukaryota</taxon>
        <taxon>Sar</taxon>
        <taxon>Alveolata</taxon>
        <taxon>Dinophyceae</taxon>
        <taxon>Suessiales</taxon>
        <taxon>Symbiodiniaceae</taxon>
        <taxon>Cladocopium</taxon>
    </lineage>
</organism>
<dbReference type="EMBL" id="CAMXCT010000180">
    <property type="protein sequence ID" value="CAI3975081.1"/>
    <property type="molecule type" value="Genomic_DNA"/>
</dbReference>
<keyword evidence="2" id="KW-0808">Transferase</keyword>
<dbReference type="Pfam" id="PF00685">
    <property type="entry name" value="Sulfotransfer_1"/>
    <property type="match status" value="1"/>
</dbReference>
<feature type="domain" description="Sulfotransferase" evidence="3">
    <location>
        <begin position="25"/>
        <end position="160"/>
    </location>
</feature>
<evidence type="ECO:0000313" key="7">
    <source>
        <dbReference type="Proteomes" id="UP001152797"/>
    </source>
</evidence>